<keyword evidence="10" id="KW-0539">Nucleus</keyword>
<dbReference type="PANTHER" id="PTHR10006:SF19">
    <property type="entry name" value="MUCIN-1"/>
    <property type="match status" value="1"/>
</dbReference>
<organism evidence="15 16">
    <name type="scientific">Panthera leo</name>
    <name type="common">Lion</name>
    <dbReference type="NCBI Taxonomy" id="9689"/>
    <lineage>
        <taxon>Eukaryota</taxon>
        <taxon>Metazoa</taxon>
        <taxon>Chordata</taxon>
        <taxon>Craniata</taxon>
        <taxon>Vertebrata</taxon>
        <taxon>Euteleostomi</taxon>
        <taxon>Mammalia</taxon>
        <taxon>Eutheria</taxon>
        <taxon>Laurasiatheria</taxon>
        <taxon>Carnivora</taxon>
        <taxon>Feliformia</taxon>
        <taxon>Felidae</taxon>
        <taxon>Pantherinae</taxon>
        <taxon>Panthera</taxon>
    </lineage>
</organism>
<dbReference type="Proteomes" id="UP000694399">
    <property type="component" value="Unassembled WGS sequence"/>
</dbReference>
<evidence type="ECO:0000256" key="13">
    <source>
        <dbReference type="SAM" id="Phobius"/>
    </source>
</evidence>
<proteinExistence type="predicted"/>
<dbReference type="InterPro" id="IPR000082">
    <property type="entry name" value="SEA_dom"/>
</dbReference>
<dbReference type="Ensembl" id="ENSPLOT00000015385.1">
    <property type="protein sequence ID" value="ENSPLOP00000013878.1"/>
    <property type="gene ID" value="ENSPLOG00000009848.1"/>
</dbReference>
<dbReference type="PANTHER" id="PTHR10006">
    <property type="entry name" value="MUCIN-1-RELATED"/>
    <property type="match status" value="1"/>
</dbReference>
<sequence>AQDTAGTTSPASHSARTTTSATNHSVEPVTSSNHKTSPQLSIRISFFFLSFSISNLQFNSCLEDPNTGYYQELQRNVSEWFLQVYNQEDFLGFSNIKFSRPGSVVVECTLAFRQGTTDALNVWTRLDEHRAEAARYGMSISSVRVRDASFPSAAGSGSGVPGWGIALLVLVCVLLALAVVYLVVLTVCQCRRKNCGQLDLFPPRDAYHPMSEYPTYHTHGRYIPPGSTRRSPYEEVRVGLAVLCSGRAGAREGCLQSPENLEGKGGAEDAAQGLASMGSEVRGGLGRGPWEEGDLQGEGPHSRRLQLAFPALPNERGSQTRKG</sequence>
<evidence type="ECO:0000256" key="3">
    <source>
        <dbReference type="ARBA" id="ARBA00004496"/>
    </source>
</evidence>
<evidence type="ECO:0000256" key="11">
    <source>
        <dbReference type="ARBA" id="ARBA00023288"/>
    </source>
</evidence>
<dbReference type="GO" id="GO:0005737">
    <property type="term" value="C:cytoplasm"/>
    <property type="evidence" value="ECO:0007669"/>
    <property type="project" value="UniProtKB-SubCell"/>
</dbReference>
<evidence type="ECO:0000256" key="12">
    <source>
        <dbReference type="SAM" id="MobiDB-lite"/>
    </source>
</evidence>
<dbReference type="InterPro" id="IPR036364">
    <property type="entry name" value="SEA_dom_sf"/>
</dbReference>
<dbReference type="SMART" id="SM00200">
    <property type="entry name" value="SEA"/>
    <property type="match status" value="1"/>
</dbReference>
<dbReference type="GeneTree" id="ENSGT00710000106874"/>
<keyword evidence="13" id="KW-0472">Membrane</keyword>
<dbReference type="Gene3D" id="6.10.140.600">
    <property type="match status" value="1"/>
</dbReference>
<evidence type="ECO:0000256" key="4">
    <source>
        <dbReference type="ARBA" id="ARBA00014269"/>
    </source>
</evidence>
<name>A0A8C9D4N2_PANLE</name>
<evidence type="ECO:0000256" key="7">
    <source>
        <dbReference type="ARBA" id="ARBA00022553"/>
    </source>
</evidence>
<dbReference type="AlphaFoldDB" id="A0A8C9D4N2"/>
<dbReference type="SUPFAM" id="SSF82671">
    <property type="entry name" value="SEA domain"/>
    <property type="match status" value="1"/>
</dbReference>
<reference evidence="15" key="2">
    <citation type="submission" date="2025-09" db="UniProtKB">
        <authorList>
            <consortium name="Ensembl"/>
        </authorList>
    </citation>
    <scope>IDENTIFICATION</scope>
</reference>
<evidence type="ECO:0000256" key="10">
    <source>
        <dbReference type="ARBA" id="ARBA00023242"/>
    </source>
</evidence>
<dbReference type="GO" id="GO:0005634">
    <property type="term" value="C:nucleus"/>
    <property type="evidence" value="ECO:0007669"/>
    <property type="project" value="UniProtKB-SubCell"/>
</dbReference>
<keyword evidence="11" id="KW-0449">Lipoprotein</keyword>
<evidence type="ECO:0000256" key="5">
    <source>
        <dbReference type="ARBA" id="ARBA00022475"/>
    </source>
</evidence>
<evidence type="ECO:0000313" key="16">
    <source>
        <dbReference type="Proteomes" id="UP000694399"/>
    </source>
</evidence>
<protein>
    <recommendedName>
        <fullName evidence="4">Mucin-1</fullName>
    </recommendedName>
</protein>
<reference evidence="15" key="1">
    <citation type="submission" date="2025-08" db="UniProtKB">
        <authorList>
            <consortium name="Ensembl"/>
        </authorList>
    </citation>
    <scope>IDENTIFICATION</scope>
</reference>
<keyword evidence="8" id="KW-0068">Autocatalytic cleavage</keyword>
<dbReference type="Pfam" id="PF01390">
    <property type="entry name" value="SEA"/>
    <property type="match status" value="1"/>
</dbReference>
<evidence type="ECO:0000256" key="9">
    <source>
        <dbReference type="ARBA" id="ARBA00023139"/>
    </source>
</evidence>
<keyword evidence="7" id="KW-0597">Phosphoprotein</keyword>
<keyword evidence="13" id="KW-0812">Transmembrane</keyword>
<evidence type="ECO:0000256" key="1">
    <source>
        <dbReference type="ARBA" id="ARBA00004123"/>
    </source>
</evidence>
<feature type="compositionally biased region" description="Low complexity" evidence="12">
    <location>
        <begin position="7"/>
        <end position="22"/>
    </location>
</feature>
<evidence type="ECO:0000313" key="15">
    <source>
        <dbReference type="Ensembl" id="ENSPLOP00000013878.1"/>
    </source>
</evidence>
<keyword evidence="13" id="KW-1133">Transmembrane helix</keyword>
<dbReference type="PROSITE" id="PS50024">
    <property type="entry name" value="SEA"/>
    <property type="match status" value="1"/>
</dbReference>
<feature type="region of interest" description="Disordered" evidence="12">
    <location>
        <begin position="276"/>
        <end position="323"/>
    </location>
</feature>
<keyword evidence="5" id="KW-1003">Cell membrane</keyword>
<keyword evidence="6" id="KW-0963">Cytoplasm</keyword>
<feature type="region of interest" description="Disordered" evidence="12">
    <location>
        <begin position="1"/>
        <end position="36"/>
    </location>
</feature>
<evidence type="ECO:0000256" key="8">
    <source>
        <dbReference type="ARBA" id="ARBA00022813"/>
    </source>
</evidence>
<evidence type="ECO:0000256" key="2">
    <source>
        <dbReference type="ARBA" id="ARBA00004247"/>
    </source>
</evidence>
<accession>A0A8C9D4N2</accession>
<feature type="transmembrane region" description="Helical" evidence="13">
    <location>
        <begin position="162"/>
        <end position="184"/>
    </location>
</feature>
<keyword evidence="9" id="KW-0564">Palmitate</keyword>
<feature type="domain" description="SEA" evidence="14">
    <location>
        <begin position="43"/>
        <end position="152"/>
    </location>
</feature>
<evidence type="ECO:0000256" key="6">
    <source>
        <dbReference type="ARBA" id="ARBA00022490"/>
    </source>
</evidence>
<feature type="compositionally biased region" description="Polar residues" evidence="12">
    <location>
        <begin position="23"/>
        <end position="36"/>
    </location>
</feature>
<dbReference type="GO" id="GO:0016324">
    <property type="term" value="C:apical plasma membrane"/>
    <property type="evidence" value="ECO:0007669"/>
    <property type="project" value="UniProtKB-SubCell"/>
</dbReference>
<evidence type="ECO:0000259" key="14">
    <source>
        <dbReference type="PROSITE" id="PS50024"/>
    </source>
</evidence>
<comment type="subcellular location">
    <subcellularLocation>
        <location evidence="2">Apical cell membrane</location>
        <topology evidence="2">Single-pass type I membrane protein</topology>
    </subcellularLocation>
    <subcellularLocation>
        <location evidence="3">Cytoplasm</location>
    </subcellularLocation>
    <subcellularLocation>
        <location evidence="1">Nucleus</location>
    </subcellularLocation>
</comment>
<keyword evidence="16" id="KW-1185">Reference proteome</keyword>